<feature type="domain" description="RNA polymerase sigma factor 70 region 4 type 2" evidence="6">
    <location>
        <begin position="1"/>
        <end position="35"/>
    </location>
</feature>
<keyword evidence="4" id="KW-0804">Transcription</keyword>
<keyword evidence="8" id="KW-1185">Reference proteome</keyword>
<feature type="region of interest" description="Disordered" evidence="5">
    <location>
        <begin position="43"/>
        <end position="72"/>
    </location>
</feature>
<evidence type="ECO:0000256" key="2">
    <source>
        <dbReference type="ARBA" id="ARBA00023015"/>
    </source>
</evidence>
<keyword evidence="2" id="KW-0805">Transcription regulation</keyword>
<dbReference type="RefSeq" id="WP_344057810.1">
    <property type="nucleotide sequence ID" value="NZ_BAAAPU010000003.1"/>
</dbReference>
<comment type="similarity">
    <text evidence="1">Belongs to the sigma-70 factor family. ECF subfamily.</text>
</comment>
<evidence type="ECO:0000256" key="3">
    <source>
        <dbReference type="ARBA" id="ARBA00023082"/>
    </source>
</evidence>
<evidence type="ECO:0000256" key="1">
    <source>
        <dbReference type="ARBA" id="ARBA00010641"/>
    </source>
</evidence>
<dbReference type="InterPro" id="IPR036388">
    <property type="entry name" value="WH-like_DNA-bd_sf"/>
</dbReference>
<dbReference type="Pfam" id="PF08281">
    <property type="entry name" value="Sigma70_r4_2"/>
    <property type="match status" value="1"/>
</dbReference>
<dbReference type="InterPro" id="IPR013249">
    <property type="entry name" value="RNA_pol_sigma70_r4_t2"/>
</dbReference>
<dbReference type="SUPFAM" id="SSF88659">
    <property type="entry name" value="Sigma3 and sigma4 domains of RNA polymerase sigma factors"/>
    <property type="match status" value="1"/>
</dbReference>
<proteinExistence type="inferred from homology"/>
<evidence type="ECO:0000259" key="6">
    <source>
        <dbReference type="Pfam" id="PF08281"/>
    </source>
</evidence>
<keyword evidence="3" id="KW-0731">Sigma factor</keyword>
<protein>
    <recommendedName>
        <fullName evidence="6">RNA polymerase sigma factor 70 region 4 type 2 domain-containing protein</fullName>
    </recommendedName>
</protein>
<evidence type="ECO:0000256" key="4">
    <source>
        <dbReference type="ARBA" id="ARBA00023163"/>
    </source>
</evidence>
<accession>A0ABN2RCF4</accession>
<comment type="caution">
    <text evidence="7">The sequence shown here is derived from an EMBL/GenBank/DDBJ whole genome shotgun (WGS) entry which is preliminary data.</text>
</comment>
<dbReference type="EMBL" id="BAAAPU010000003">
    <property type="protein sequence ID" value="GAA1966873.1"/>
    <property type="molecule type" value="Genomic_DNA"/>
</dbReference>
<sequence length="72" mass="7403">MLRYYTDLSEQATADVLGISVGAVKSAGSRGLATLRAALTASHAADAADADEDAAAQAQPTPERTGRERSAR</sequence>
<evidence type="ECO:0000313" key="7">
    <source>
        <dbReference type="EMBL" id="GAA1966873.1"/>
    </source>
</evidence>
<reference evidence="7 8" key="1">
    <citation type="journal article" date="2019" name="Int. J. Syst. Evol. Microbiol.">
        <title>The Global Catalogue of Microorganisms (GCM) 10K type strain sequencing project: providing services to taxonomists for standard genome sequencing and annotation.</title>
        <authorList>
            <consortium name="The Broad Institute Genomics Platform"/>
            <consortium name="The Broad Institute Genome Sequencing Center for Infectious Disease"/>
            <person name="Wu L."/>
            <person name="Ma J."/>
        </authorList>
    </citation>
    <scope>NUCLEOTIDE SEQUENCE [LARGE SCALE GENOMIC DNA]</scope>
    <source>
        <strain evidence="7 8">JCM 15628</strain>
    </source>
</reference>
<name>A0ABN2RCF4_9MICO</name>
<dbReference type="Proteomes" id="UP001500013">
    <property type="component" value="Unassembled WGS sequence"/>
</dbReference>
<evidence type="ECO:0000256" key="5">
    <source>
        <dbReference type="SAM" id="MobiDB-lite"/>
    </source>
</evidence>
<dbReference type="InterPro" id="IPR013324">
    <property type="entry name" value="RNA_pol_sigma_r3/r4-like"/>
</dbReference>
<evidence type="ECO:0000313" key="8">
    <source>
        <dbReference type="Proteomes" id="UP001500013"/>
    </source>
</evidence>
<organism evidence="7 8">
    <name type="scientific">Terrabacter lapilli</name>
    <dbReference type="NCBI Taxonomy" id="436231"/>
    <lineage>
        <taxon>Bacteria</taxon>
        <taxon>Bacillati</taxon>
        <taxon>Actinomycetota</taxon>
        <taxon>Actinomycetes</taxon>
        <taxon>Micrococcales</taxon>
        <taxon>Intrasporangiaceae</taxon>
        <taxon>Terrabacter</taxon>
    </lineage>
</organism>
<dbReference type="Gene3D" id="1.10.10.10">
    <property type="entry name" value="Winged helix-like DNA-binding domain superfamily/Winged helix DNA-binding domain"/>
    <property type="match status" value="1"/>
</dbReference>
<gene>
    <name evidence="7" type="ORF">GCM10009817_03450</name>
</gene>